<dbReference type="InterPro" id="IPR000330">
    <property type="entry name" value="SNF2_N"/>
</dbReference>
<dbReference type="AlphaFoldDB" id="A0A5N5TNW1"/>
<dbReference type="InterPro" id="IPR001965">
    <property type="entry name" value="Znf_PHD"/>
</dbReference>
<evidence type="ECO:0000256" key="1">
    <source>
        <dbReference type="ARBA" id="ARBA00022723"/>
    </source>
</evidence>
<dbReference type="SUPFAM" id="SSF57903">
    <property type="entry name" value="FYVE/PHD zinc finger"/>
    <property type="match status" value="1"/>
</dbReference>
<evidence type="ECO:0000256" key="4">
    <source>
        <dbReference type="SAM" id="MobiDB-lite"/>
    </source>
</evidence>
<gene>
    <name evidence="6" type="primary">Shprh_1</name>
    <name evidence="6" type="ORF">Anas_03000</name>
</gene>
<dbReference type="InterPro" id="IPR038718">
    <property type="entry name" value="SNF2-like_sf"/>
</dbReference>
<feature type="non-terminal residue" evidence="6">
    <location>
        <position position="1"/>
    </location>
</feature>
<feature type="region of interest" description="Disordered" evidence="4">
    <location>
        <begin position="356"/>
        <end position="380"/>
    </location>
</feature>
<protein>
    <submittedName>
        <fullName evidence="6">E3 ubiquitin-protein ligase SHPRH</fullName>
    </submittedName>
</protein>
<evidence type="ECO:0000259" key="5">
    <source>
        <dbReference type="SMART" id="SM00249"/>
    </source>
</evidence>
<dbReference type="OrthoDB" id="423559at2759"/>
<dbReference type="EMBL" id="SEYY01000173">
    <property type="protein sequence ID" value="KAB7507863.1"/>
    <property type="molecule type" value="Genomic_DNA"/>
</dbReference>
<reference evidence="6 7" key="1">
    <citation type="journal article" date="2019" name="PLoS Biol.">
        <title>Sex chromosomes control vertical transmission of feminizing Wolbachia symbionts in an isopod.</title>
        <authorList>
            <person name="Becking T."/>
            <person name="Chebbi M.A."/>
            <person name="Giraud I."/>
            <person name="Moumen B."/>
            <person name="Laverre T."/>
            <person name="Caubet Y."/>
            <person name="Peccoud J."/>
            <person name="Gilbert C."/>
            <person name="Cordaux R."/>
        </authorList>
    </citation>
    <scope>NUCLEOTIDE SEQUENCE [LARGE SCALE GENOMIC DNA]</scope>
    <source>
        <strain evidence="6">ANa2</strain>
        <tissue evidence="6">Whole body excluding digestive tract and cuticle</tissue>
    </source>
</reference>
<evidence type="ECO:0000313" key="7">
    <source>
        <dbReference type="Proteomes" id="UP000326759"/>
    </source>
</evidence>
<dbReference type="Gene3D" id="3.40.50.10810">
    <property type="entry name" value="Tandem AAA-ATPase domain"/>
    <property type="match status" value="1"/>
</dbReference>
<dbReference type="InterPro" id="IPR052583">
    <property type="entry name" value="ATP-helicase/E3_Ub-Ligase"/>
</dbReference>
<dbReference type="PANTHER" id="PTHR45865:SF1">
    <property type="entry name" value="E3 UBIQUITIN-PROTEIN LIGASE SHPRH"/>
    <property type="match status" value="1"/>
</dbReference>
<dbReference type="Pfam" id="PF00628">
    <property type="entry name" value="PHD"/>
    <property type="match status" value="1"/>
</dbReference>
<evidence type="ECO:0000256" key="2">
    <source>
        <dbReference type="ARBA" id="ARBA00022771"/>
    </source>
</evidence>
<dbReference type="Gene3D" id="3.30.40.10">
    <property type="entry name" value="Zinc/RING finger domain, C3HC4 (zinc finger)"/>
    <property type="match status" value="1"/>
</dbReference>
<dbReference type="GO" id="GO:0005524">
    <property type="term" value="F:ATP binding"/>
    <property type="evidence" value="ECO:0007669"/>
    <property type="project" value="InterPro"/>
</dbReference>
<dbReference type="SMART" id="SM00249">
    <property type="entry name" value="PHD"/>
    <property type="match status" value="1"/>
</dbReference>
<name>A0A5N5TNW1_9CRUS</name>
<keyword evidence="7" id="KW-1185">Reference proteome</keyword>
<proteinExistence type="predicted"/>
<dbReference type="GO" id="GO:0006974">
    <property type="term" value="P:DNA damage response"/>
    <property type="evidence" value="ECO:0007669"/>
    <property type="project" value="TreeGrafter"/>
</dbReference>
<dbReference type="InterPro" id="IPR011011">
    <property type="entry name" value="Znf_FYVE_PHD"/>
</dbReference>
<dbReference type="GO" id="GO:0008270">
    <property type="term" value="F:zinc ion binding"/>
    <property type="evidence" value="ECO:0007669"/>
    <property type="project" value="UniProtKB-KW"/>
</dbReference>
<feature type="compositionally biased region" description="Basic and acidic residues" evidence="4">
    <location>
        <begin position="362"/>
        <end position="375"/>
    </location>
</feature>
<keyword evidence="3" id="KW-0862">Zinc</keyword>
<dbReference type="PANTHER" id="PTHR45865">
    <property type="entry name" value="E3 UBIQUITIN-PROTEIN LIGASE SHPRH FAMILY MEMBER"/>
    <property type="match status" value="1"/>
</dbReference>
<dbReference type="PROSITE" id="PS01359">
    <property type="entry name" value="ZF_PHD_1"/>
    <property type="match status" value="1"/>
</dbReference>
<comment type="caution">
    <text evidence="6">The sequence shown here is derived from an EMBL/GenBank/DDBJ whole genome shotgun (WGS) entry which is preliminary data.</text>
</comment>
<dbReference type="GO" id="GO:0061630">
    <property type="term" value="F:ubiquitin protein ligase activity"/>
    <property type="evidence" value="ECO:0007669"/>
    <property type="project" value="TreeGrafter"/>
</dbReference>
<accession>A0A5N5TNW1</accession>
<feature type="domain" description="Zinc finger PHD-type" evidence="5">
    <location>
        <begin position="530"/>
        <end position="578"/>
    </location>
</feature>
<sequence length="623" mass="72665">PNCSTNFKSKHKSIPSFNSKNVQERKKRKKDNEIDYGSFNNVLENCEINVKVDTKSSEFLIHCLFGKISLNILNFDVNFEVNDNFWVYVSKECDQSAIYFEWYENISESDSESISIKQKANNFRYFHLLGNLDTNLWFGLKRYCHLVLDKVENGVLYINVYLLKSALVKVNFSSEFHQGRKYLFSLCSHFYSIEPFEKEGEKNHKHDIDILYKFVKNFHSDKKYNHTNPQHPYLIPTLRPYQKQAVQWMLFQEQPKVQEELKSLHPLYVEIRSLDNVLLYYNRFGRYFVSEKPFEVLPCPGGILADEMGLGKTVEVLSCVMCHPRPNYSSPFRSLENENNEENSLTMKESFEANKLEPCSMIKEETNTSSEEEKGSCFSRRKKKTNMKIPRIVNYSQLDSVLDSDKGSKDSDYDLNLSEEEREDLEHESVIEEQKLSRRSKRKAQSVDYSEFIESDLETEFELRKGKRKSQKFKVEEEINSNPVLKLIDNVILNVCWDGLLANYKAKGALKSNGYTEFFETKIKQKSYFECVCGKKNDTNDSISKVQCTKCSLWQHAACVQFKLRGNNESKYICPHCWTTQPPVPSGATLIISPSSISHQWVEEIKKHVREKSLRVFVYKGVG</sequence>
<dbReference type="InterPro" id="IPR013083">
    <property type="entry name" value="Znf_RING/FYVE/PHD"/>
</dbReference>
<dbReference type="Pfam" id="PF00176">
    <property type="entry name" value="SNF2-rel_dom"/>
    <property type="match status" value="1"/>
</dbReference>
<dbReference type="SUPFAM" id="SSF52540">
    <property type="entry name" value="P-loop containing nucleoside triphosphate hydrolases"/>
    <property type="match status" value="1"/>
</dbReference>
<dbReference type="InterPro" id="IPR019786">
    <property type="entry name" value="Zinc_finger_PHD-type_CS"/>
</dbReference>
<dbReference type="InterPro" id="IPR027417">
    <property type="entry name" value="P-loop_NTPase"/>
</dbReference>
<organism evidence="6 7">
    <name type="scientific">Armadillidium nasatum</name>
    <dbReference type="NCBI Taxonomy" id="96803"/>
    <lineage>
        <taxon>Eukaryota</taxon>
        <taxon>Metazoa</taxon>
        <taxon>Ecdysozoa</taxon>
        <taxon>Arthropoda</taxon>
        <taxon>Crustacea</taxon>
        <taxon>Multicrustacea</taxon>
        <taxon>Malacostraca</taxon>
        <taxon>Eumalacostraca</taxon>
        <taxon>Peracarida</taxon>
        <taxon>Isopoda</taxon>
        <taxon>Oniscidea</taxon>
        <taxon>Crinocheta</taxon>
        <taxon>Armadillidiidae</taxon>
        <taxon>Armadillidium</taxon>
    </lineage>
</organism>
<dbReference type="InterPro" id="IPR019787">
    <property type="entry name" value="Znf_PHD-finger"/>
</dbReference>
<keyword evidence="1" id="KW-0479">Metal-binding</keyword>
<dbReference type="Proteomes" id="UP000326759">
    <property type="component" value="Unassembled WGS sequence"/>
</dbReference>
<evidence type="ECO:0000256" key="3">
    <source>
        <dbReference type="ARBA" id="ARBA00022833"/>
    </source>
</evidence>
<dbReference type="GO" id="GO:0000209">
    <property type="term" value="P:protein polyubiquitination"/>
    <property type="evidence" value="ECO:0007669"/>
    <property type="project" value="TreeGrafter"/>
</dbReference>
<keyword evidence="2" id="KW-0863">Zinc-finger</keyword>
<evidence type="ECO:0000313" key="6">
    <source>
        <dbReference type="EMBL" id="KAB7507863.1"/>
    </source>
</evidence>
<dbReference type="GO" id="GO:0005634">
    <property type="term" value="C:nucleus"/>
    <property type="evidence" value="ECO:0007669"/>
    <property type="project" value="TreeGrafter"/>
</dbReference>